<evidence type="ECO:0000313" key="2">
    <source>
        <dbReference type="EMBL" id="MDQ2585738.1"/>
    </source>
</evidence>
<comment type="caution">
    <text evidence="2">The sequence shown here is derived from an EMBL/GenBank/DDBJ whole genome shotgun (WGS) entry which is preliminary data.</text>
</comment>
<keyword evidence="1" id="KW-0472">Membrane</keyword>
<name>A0ABU0X1X3_9PSEU</name>
<keyword evidence="1" id="KW-0812">Transmembrane</keyword>
<reference evidence="2 3" key="1">
    <citation type="submission" date="2017-06" db="EMBL/GenBank/DDBJ databases">
        <title>Cultured bacterium strain Saccharothrix yanglingensis Hhs.015.</title>
        <authorList>
            <person name="Xia Y."/>
        </authorList>
    </citation>
    <scope>NUCLEOTIDE SEQUENCE [LARGE SCALE GENOMIC DNA]</scope>
    <source>
        <strain evidence="2 3">Hhs.015</strain>
    </source>
</reference>
<dbReference type="Proteomes" id="UP001225605">
    <property type="component" value="Unassembled WGS sequence"/>
</dbReference>
<evidence type="ECO:0000313" key="3">
    <source>
        <dbReference type="Proteomes" id="UP001225605"/>
    </source>
</evidence>
<dbReference type="EMBL" id="NSDM01000007">
    <property type="protein sequence ID" value="MDQ2585738.1"/>
    <property type="molecule type" value="Genomic_DNA"/>
</dbReference>
<keyword evidence="1" id="KW-1133">Transmembrane helix</keyword>
<gene>
    <name evidence="2" type="ORF">CKY47_17455</name>
</gene>
<organism evidence="2 3">
    <name type="scientific">Saccharothrix yanglingensis</name>
    <dbReference type="NCBI Taxonomy" id="659496"/>
    <lineage>
        <taxon>Bacteria</taxon>
        <taxon>Bacillati</taxon>
        <taxon>Actinomycetota</taxon>
        <taxon>Actinomycetes</taxon>
        <taxon>Pseudonocardiales</taxon>
        <taxon>Pseudonocardiaceae</taxon>
        <taxon>Saccharothrix</taxon>
    </lineage>
</organism>
<sequence length="60" mass="6254">MKRAWCANSPPPPRGNLGGVLLLQVDTTGLSSPIGAIAVIAALVAAIVVGVRALWHNRKR</sequence>
<feature type="transmembrane region" description="Helical" evidence="1">
    <location>
        <begin position="34"/>
        <end position="55"/>
    </location>
</feature>
<proteinExistence type="predicted"/>
<protein>
    <submittedName>
        <fullName evidence="2">Uncharacterized protein</fullName>
    </submittedName>
</protein>
<evidence type="ECO:0000256" key="1">
    <source>
        <dbReference type="SAM" id="Phobius"/>
    </source>
</evidence>
<accession>A0ABU0X1X3</accession>
<keyword evidence="3" id="KW-1185">Reference proteome</keyword>